<keyword evidence="4" id="KW-0067">ATP-binding</keyword>
<dbReference type="eggNOG" id="ENOG502T56G">
    <property type="taxonomic scope" value="Eukaryota"/>
</dbReference>
<dbReference type="AlphaFoldDB" id="K0SKQ5"/>
<evidence type="ECO:0000256" key="4">
    <source>
        <dbReference type="ARBA" id="ARBA00022840"/>
    </source>
</evidence>
<dbReference type="PROSITE" id="PS50011">
    <property type="entry name" value="PROTEIN_KINASE_DOM"/>
    <property type="match status" value="1"/>
</dbReference>
<evidence type="ECO:0000256" key="1">
    <source>
        <dbReference type="ARBA" id="ARBA00022679"/>
    </source>
</evidence>
<organism evidence="7 8">
    <name type="scientific">Thalassiosira oceanica</name>
    <name type="common">Marine diatom</name>
    <dbReference type="NCBI Taxonomy" id="159749"/>
    <lineage>
        <taxon>Eukaryota</taxon>
        <taxon>Sar</taxon>
        <taxon>Stramenopiles</taxon>
        <taxon>Ochrophyta</taxon>
        <taxon>Bacillariophyta</taxon>
        <taxon>Coscinodiscophyceae</taxon>
        <taxon>Thalassiosirophycidae</taxon>
        <taxon>Thalassiosirales</taxon>
        <taxon>Thalassiosiraceae</taxon>
        <taxon>Thalassiosira</taxon>
    </lineage>
</organism>
<dbReference type="InterPro" id="IPR011009">
    <property type="entry name" value="Kinase-like_dom_sf"/>
</dbReference>
<evidence type="ECO:0000256" key="5">
    <source>
        <dbReference type="SAM" id="MobiDB-lite"/>
    </source>
</evidence>
<name>K0SKQ5_THAOC</name>
<evidence type="ECO:0000313" key="7">
    <source>
        <dbReference type="EMBL" id="EJK61551.1"/>
    </source>
</evidence>
<dbReference type="Gene3D" id="1.10.510.10">
    <property type="entry name" value="Transferase(Phosphotransferase) domain 1"/>
    <property type="match status" value="1"/>
</dbReference>
<evidence type="ECO:0000256" key="2">
    <source>
        <dbReference type="ARBA" id="ARBA00022741"/>
    </source>
</evidence>
<feature type="compositionally biased region" description="Basic and acidic residues" evidence="5">
    <location>
        <begin position="144"/>
        <end position="159"/>
    </location>
</feature>
<dbReference type="OrthoDB" id="53430at2759"/>
<keyword evidence="1" id="KW-0808">Transferase</keyword>
<proteinExistence type="predicted"/>
<dbReference type="GO" id="GO:0005524">
    <property type="term" value="F:ATP binding"/>
    <property type="evidence" value="ECO:0007669"/>
    <property type="project" value="UniProtKB-KW"/>
</dbReference>
<gene>
    <name evidence="7" type="ORF">THAOC_17940</name>
</gene>
<dbReference type="Pfam" id="PF00069">
    <property type="entry name" value="Pkinase"/>
    <property type="match status" value="1"/>
</dbReference>
<comment type="caution">
    <text evidence="7">The sequence shown here is derived from an EMBL/GenBank/DDBJ whole genome shotgun (WGS) entry which is preliminary data.</text>
</comment>
<feature type="domain" description="Protein kinase" evidence="6">
    <location>
        <begin position="1"/>
        <end position="383"/>
    </location>
</feature>
<dbReference type="InterPro" id="IPR000719">
    <property type="entry name" value="Prot_kinase_dom"/>
</dbReference>
<keyword evidence="3" id="KW-0418">Kinase</keyword>
<sequence length="393" mass="43620">MADWQTTFHVSVSPRAMSSMQTRVTLEELVLTCWLGGMQMQKLTSHGLLLSQPTCNDVHGSDTPRLAVRGALSLVSSKGFWRNAWKVDLSAAEPAAPRRDRAPSGAVVLKSLKYVHDPDGETFELGRVDAVSLDVLTGRAVAEARARGEAGDGGDDRRGGGGRALRRRGDGTVSLIHNDVRVRDLVFRACTSWLRVLISFELFIRSRNTHPDVTPNTPYTVTKQINMDNLLLGKRDGRDVPLLNDFNIAVFRKRDAETGEPCRFRGRFANPQWMSPEQQERPSDGLSSGVLDETIDVYALGNILYKIAVGRSPWKHDFGDKINTPEIKGKIARAKIRGAKPKVPPDVKESAEPGVRSVLTAMERCYRNDPSKRPTARELAAYLRGELRRIDVK</sequence>
<dbReference type="SUPFAM" id="SSF56112">
    <property type="entry name" value="Protein kinase-like (PK-like)"/>
    <property type="match status" value="1"/>
</dbReference>
<accession>K0SKQ5</accession>
<dbReference type="EMBL" id="AGNL01019830">
    <property type="protein sequence ID" value="EJK61551.1"/>
    <property type="molecule type" value="Genomic_DNA"/>
</dbReference>
<keyword evidence="2" id="KW-0547">Nucleotide-binding</keyword>
<dbReference type="Proteomes" id="UP000266841">
    <property type="component" value="Unassembled WGS sequence"/>
</dbReference>
<evidence type="ECO:0000259" key="6">
    <source>
        <dbReference type="PROSITE" id="PS50011"/>
    </source>
</evidence>
<evidence type="ECO:0000256" key="3">
    <source>
        <dbReference type="ARBA" id="ARBA00022777"/>
    </source>
</evidence>
<evidence type="ECO:0000313" key="8">
    <source>
        <dbReference type="Proteomes" id="UP000266841"/>
    </source>
</evidence>
<dbReference type="InterPro" id="IPR051681">
    <property type="entry name" value="Ser/Thr_Kinases-Pseudokinases"/>
</dbReference>
<feature type="region of interest" description="Disordered" evidence="5">
    <location>
        <begin position="144"/>
        <end position="165"/>
    </location>
</feature>
<feature type="region of interest" description="Disordered" evidence="5">
    <location>
        <begin position="267"/>
        <end position="286"/>
    </location>
</feature>
<reference evidence="7 8" key="1">
    <citation type="journal article" date="2012" name="Genome Biol.">
        <title>Genome and low-iron response of an oceanic diatom adapted to chronic iron limitation.</title>
        <authorList>
            <person name="Lommer M."/>
            <person name="Specht M."/>
            <person name="Roy A.S."/>
            <person name="Kraemer L."/>
            <person name="Andreson R."/>
            <person name="Gutowska M.A."/>
            <person name="Wolf J."/>
            <person name="Bergner S.V."/>
            <person name="Schilhabel M.B."/>
            <person name="Klostermeier U.C."/>
            <person name="Beiko R.G."/>
            <person name="Rosenstiel P."/>
            <person name="Hippler M."/>
            <person name="Laroche J."/>
        </authorList>
    </citation>
    <scope>NUCLEOTIDE SEQUENCE [LARGE SCALE GENOMIC DNA]</scope>
    <source>
        <strain evidence="7 8">CCMP1005</strain>
    </source>
</reference>
<keyword evidence="8" id="KW-1185">Reference proteome</keyword>
<protein>
    <recommendedName>
        <fullName evidence="6">Protein kinase domain-containing protein</fullName>
    </recommendedName>
</protein>
<dbReference type="PANTHER" id="PTHR44329:SF288">
    <property type="entry name" value="MITOGEN-ACTIVATED PROTEIN KINASE KINASE KINASE 20"/>
    <property type="match status" value="1"/>
</dbReference>
<dbReference type="PANTHER" id="PTHR44329">
    <property type="entry name" value="SERINE/THREONINE-PROTEIN KINASE TNNI3K-RELATED"/>
    <property type="match status" value="1"/>
</dbReference>
<dbReference type="GO" id="GO:0004674">
    <property type="term" value="F:protein serine/threonine kinase activity"/>
    <property type="evidence" value="ECO:0007669"/>
    <property type="project" value="TreeGrafter"/>
</dbReference>